<dbReference type="PANTHER" id="PTHR35841">
    <property type="entry name" value="PHOSPHONATES-BINDING PERIPLASMIC PROTEIN"/>
    <property type="match status" value="1"/>
</dbReference>
<dbReference type="EMBL" id="DTGG01000074">
    <property type="protein sequence ID" value="HFZ08926.1"/>
    <property type="molecule type" value="Genomic_DNA"/>
</dbReference>
<dbReference type="CDD" id="cd13571">
    <property type="entry name" value="PBP2_PnhD_1"/>
    <property type="match status" value="1"/>
</dbReference>
<dbReference type="Pfam" id="PF12974">
    <property type="entry name" value="Phosphonate-bd"/>
    <property type="match status" value="1"/>
</dbReference>
<keyword evidence="2" id="KW-0732">Signal</keyword>
<evidence type="ECO:0000256" key="2">
    <source>
        <dbReference type="ARBA" id="ARBA00022729"/>
    </source>
</evidence>
<dbReference type="PANTHER" id="PTHR35841:SF1">
    <property type="entry name" value="PHOSPHONATES-BINDING PERIPLASMIC PROTEIN"/>
    <property type="match status" value="1"/>
</dbReference>
<protein>
    <submittedName>
        <fullName evidence="3">Phosphate/phosphite/phosphonate ABC transporter substrate-binding protein</fullName>
    </submittedName>
</protein>
<dbReference type="InterPro" id="IPR005770">
    <property type="entry name" value="PhnD"/>
</dbReference>
<gene>
    <name evidence="3" type="primary">phnD</name>
    <name evidence="3" type="ORF">ENV41_02195</name>
</gene>
<proteinExistence type="inferred from homology"/>
<reference evidence="3" key="1">
    <citation type="journal article" date="2020" name="mSystems">
        <title>Genome- and Community-Level Interaction Insights into Carbon Utilization and Element Cycling Functions of Hydrothermarchaeota in Hydrothermal Sediment.</title>
        <authorList>
            <person name="Zhou Z."/>
            <person name="Liu Y."/>
            <person name="Xu W."/>
            <person name="Pan J."/>
            <person name="Luo Z.H."/>
            <person name="Li M."/>
        </authorList>
    </citation>
    <scope>NUCLEOTIDE SEQUENCE [LARGE SCALE GENOMIC DNA]</scope>
    <source>
        <strain evidence="3">SpSt-757</strain>
    </source>
</reference>
<organism evidence="3">
    <name type="scientific">candidate division CPR3 bacterium</name>
    <dbReference type="NCBI Taxonomy" id="2268181"/>
    <lineage>
        <taxon>Bacteria</taxon>
        <taxon>Bacteria division CPR3</taxon>
    </lineage>
</organism>
<dbReference type="NCBIfam" id="TIGR01098">
    <property type="entry name" value="3A0109s03R"/>
    <property type="match status" value="1"/>
</dbReference>
<evidence type="ECO:0000313" key="3">
    <source>
        <dbReference type="EMBL" id="HFZ08926.1"/>
    </source>
</evidence>
<sequence length="297" mass="34048">MFLNLFGLGCEQNTDTPVVDFSKTISSEQAKKDFSDYTYLRVAIGSMISPSEAFLSYQKLLEYLGKRLGYRVQVIQRKTYGEINELLGKGEVDLGFICSGAYVAGKEKYGFEIIATPRVRGSHFYRSYLIVQRKSPYQRLEDLQGRVFAFVDPQSNTGYYVPRFWLKEIGESPDTFFKKTLYTHSHDSSILAVAKGVVDGAAVDSLVWEYYQTKKSPLALKTRIIKTSASFGIPPVVVSKHLDSKLKEQIRQVFFSFHLDPEGRNILKELMIDQFDPPQDRWYDSVREILSEFSKEK</sequence>
<dbReference type="SUPFAM" id="SSF53850">
    <property type="entry name" value="Periplasmic binding protein-like II"/>
    <property type="match status" value="1"/>
</dbReference>
<dbReference type="GO" id="GO:0055085">
    <property type="term" value="P:transmembrane transport"/>
    <property type="evidence" value="ECO:0007669"/>
    <property type="project" value="InterPro"/>
</dbReference>
<dbReference type="Gene3D" id="3.40.190.10">
    <property type="entry name" value="Periplasmic binding protein-like II"/>
    <property type="match status" value="2"/>
</dbReference>
<dbReference type="AlphaFoldDB" id="A0A7V3J9Q3"/>
<evidence type="ECO:0000256" key="1">
    <source>
        <dbReference type="ARBA" id="ARBA00007162"/>
    </source>
</evidence>
<dbReference type="GO" id="GO:0043190">
    <property type="term" value="C:ATP-binding cassette (ABC) transporter complex"/>
    <property type="evidence" value="ECO:0007669"/>
    <property type="project" value="InterPro"/>
</dbReference>
<comment type="caution">
    <text evidence="3">The sequence shown here is derived from an EMBL/GenBank/DDBJ whole genome shotgun (WGS) entry which is preliminary data.</text>
</comment>
<accession>A0A7V3J9Q3</accession>
<name>A0A7V3J9Q3_UNCC3</name>
<comment type="similarity">
    <text evidence="1">Belongs to the phosphate/phosphite/phosphonate binding protein family.</text>
</comment>